<dbReference type="Pfam" id="PF00857">
    <property type="entry name" value="Isochorismatase"/>
    <property type="match status" value="1"/>
</dbReference>
<dbReference type="InterPro" id="IPR036380">
    <property type="entry name" value="Isochorismatase-like_sf"/>
</dbReference>
<feature type="compositionally biased region" description="Basic and acidic residues" evidence="2">
    <location>
        <begin position="163"/>
        <end position="180"/>
    </location>
</feature>
<dbReference type="AlphaFoldDB" id="A0AA35TX27"/>
<reference evidence="4" key="1">
    <citation type="submission" date="2023-03" db="EMBL/GenBank/DDBJ databases">
        <authorList>
            <person name="Steffen K."/>
            <person name="Cardenas P."/>
        </authorList>
    </citation>
    <scope>NUCLEOTIDE SEQUENCE</scope>
</reference>
<dbReference type="EMBL" id="CASHTH010004267">
    <property type="protein sequence ID" value="CAI8055261.1"/>
    <property type="molecule type" value="Genomic_DNA"/>
</dbReference>
<dbReference type="PANTHER" id="PTHR14119">
    <property type="entry name" value="HYDROLASE"/>
    <property type="match status" value="1"/>
</dbReference>
<accession>A0AA35TX27</accession>
<dbReference type="Gene3D" id="3.40.50.850">
    <property type="entry name" value="Isochorismatase-like"/>
    <property type="match status" value="1"/>
</dbReference>
<comment type="caution">
    <text evidence="4">The sequence shown here is derived from an EMBL/GenBank/DDBJ whole genome shotgun (WGS) entry which is preliminary data.</text>
</comment>
<comment type="similarity">
    <text evidence="1">Belongs to the isochorismatase family.</text>
</comment>
<sequence>MTLPRRVAHVLGAVGLAPLARGDEEVAIGEQEARAEVAAAVVARQGDVDLLDILQARADEPAAGDRGGRIVIVVGARVGEVDQAVLREAGVQRHVEQPALAIVPHLGHARDRLGHEPAVRDDAEPAGALRHQHPPVGQEGEAPGVLQPVHHLDQMETVLGALERAEPLGRRERAGRAEGNRRHREQRPDGAYGSYPSTASLRHALRSSPMRGTYHRALEPCQWPRRPWGCDCRWLGPPCLARTDAIGLRAMTRQRSPALLQRDRSALVVIDMQERLMPAIADADAVTRAAGILIEASRQLEVPVVVTEQYPKGLGPTVDAIASRLPNGAAVVEKMTFSAARNFDFASRIDELRAAGRDHIVVCGVESHVCVMQTAADLGAEGCTVHIVADACSSRAPASKEAALARFGALGISRVTTEMVLFEWLEAAGTPEFKAVSRLVK</sequence>
<evidence type="ECO:0000256" key="2">
    <source>
        <dbReference type="SAM" id="MobiDB-lite"/>
    </source>
</evidence>
<protein>
    <submittedName>
        <fullName evidence="4">Isochorismatase domain-containing protein 2</fullName>
    </submittedName>
</protein>
<dbReference type="InterPro" id="IPR050993">
    <property type="entry name" value="Isochorismatase_domain"/>
</dbReference>
<dbReference type="InterPro" id="IPR000868">
    <property type="entry name" value="Isochorismatase-like_dom"/>
</dbReference>
<dbReference type="Proteomes" id="UP001174909">
    <property type="component" value="Unassembled WGS sequence"/>
</dbReference>
<evidence type="ECO:0000313" key="5">
    <source>
        <dbReference type="Proteomes" id="UP001174909"/>
    </source>
</evidence>
<dbReference type="SUPFAM" id="SSF52499">
    <property type="entry name" value="Isochorismatase-like hydrolases"/>
    <property type="match status" value="1"/>
</dbReference>
<dbReference type="PANTHER" id="PTHR14119:SF3">
    <property type="entry name" value="ISOCHORISMATASE DOMAIN-CONTAINING PROTEIN 2"/>
    <property type="match status" value="1"/>
</dbReference>
<feature type="domain" description="Isochorismatase-like" evidence="3">
    <location>
        <begin position="265"/>
        <end position="412"/>
    </location>
</feature>
<feature type="region of interest" description="Disordered" evidence="2">
    <location>
        <begin position="123"/>
        <end position="143"/>
    </location>
</feature>
<evidence type="ECO:0000313" key="4">
    <source>
        <dbReference type="EMBL" id="CAI8055261.1"/>
    </source>
</evidence>
<organism evidence="4 5">
    <name type="scientific">Geodia barretti</name>
    <name type="common">Barrett's horny sponge</name>
    <dbReference type="NCBI Taxonomy" id="519541"/>
    <lineage>
        <taxon>Eukaryota</taxon>
        <taxon>Metazoa</taxon>
        <taxon>Porifera</taxon>
        <taxon>Demospongiae</taxon>
        <taxon>Heteroscleromorpha</taxon>
        <taxon>Tetractinellida</taxon>
        <taxon>Astrophorina</taxon>
        <taxon>Geodiidae</taxon>
        <taxon>Geodia</taxon>
    </lineage>
</organism>
<proteinExistence type="inferred from homology"/>
<keyword evidence="5" id="KW-1185">Reference proteome</keyword>
<evidence type="ECO:0000256" key="1">
    <source>
        <dbReference type="ARBA" id="ARBA00006336"/>
    </source>
</evidence>
<feature type="region of interest" description="Disordered" evidence="2">
    <location>
        <begin position="161"/>
        <end position="199"/>
    </location>
</feature>
<dbReference type="CDD" id="cd01012">
    <property type="entry name" value="YcaC_related"/>
    <property type="match status" value="1"/>
</dbReference>
<gene>
    <name evidence="4" type="ORF">GBAR_LOCUS30182</name>
</gene>
<evidence type="ECO:0000259" key="3">
    <source>
        <dbReference type="Pfam" id="PF00857"/>
    </source>
</evidence>
<name>A0AA35TX27_GEOBA</name>